<dbReference type="AlphaFoldDB" id="A0A372EF37"/>
<dbReference type="Pfam" id="PF00034">
    <property type="entry name" value="Cytochrom_C"/>
    <property type="match status" value="1"/>
</dbReference>
<name>A0A372EF37_9BURK</name>
<reference evidence="6 7" key="1">
    <citation type="submission" date="2018-08" db="EMBL/GenBank/DDBJ databases">
        <title>Hydrogenophaga sp. LA-38 isolated from sludge.</title>
        <authorList>
            <person name="Im W.-T."/>
        </authorList>
    </citation>
    <scope>NUCLEOTIDE SEQUENCE [LARGE SCALE GENOMIC DNA]</scope>
    <source>
        <strain evidence="6 7">LA-38</strain>
    </source>
</reference>
<keyword evidence="7" id="KW-1185">Reference proteome</keyword>
<sequence length="299" mass="31543">MAKKRRWLRVLGLGLGALVVLLAAALATGLFLAERRMARQVDVPVQPVAYRTDAASVERGRYLFSSRGCVDCHGANGAGRTFVDDGGLTIAGPNITTGPGGVVGAYQPVDWVRSIRHGVNPKGRALMVMPSEDYNRFTDDDLAALVAYIRSLPPANGQGAVVRLPLPVKAMYGFGLIPDAASRIDHSRPPQPPVPEGVTLAHGQYVANMCLGCHGEGLRGGKIPGGPPDWPPAADLRPGPGGAMARYPDAESLIAMFRSGKRPDGSAVQVMPFGSLGQMSETDLRALHLYLKGLPPGRG</sequence>
<keyword evidence="1 4" id="KW-0349">Heme</keyword>
<comment type="caution">
    <text evidence="6">The sequence shown here is derived from an EMBL/GenBank/DDBJ whole genome shotgun (WGS) entry which is preliminary data.</text>
</comment>
<keyword evidence="2 4" id="KW-0479">Metal-binding</keyword>
<keyword evidence="3 4" id="KW-0408">Iron</keyword>
<evidence type="ECO:0000256" key="1">
    <source>
        <dbReference type="ARBA" id="ARBA00022617"/>
    </source>
</evidence>
<evidence type="ECO:0000256" key="2">
    <source>
        <dbReference type="ARBA" id="ARBA00022723"/>
    </source>
</evidence>
<dbReference type="PANTHER" id="PTHR35008">
    <property type="entry name" value="BLL4482 PROTEIN-RELATED"/>
    <property type="match status" value="1"/>
</dbReference>
<organism evidence="6 7">
    <name type="scientific">Hydrogenophaga borbori</name>
    <dbReference type="NCBI Taxonomy" id="2294117"/>
    <lineage>
        <taxon>Bacteria</taxon>
        <taxon>Pseudomonadati</taxon>
        <taxon>Pseudomonadota</taxon>
        <taxon>Betaproteobacteria</taxon>
        <taxon>Burkholderiales</taxon>
        <taxon>Comamonadaceae</taxon>
        <taxon>Hydrogenophaga</taxon>
    </lineage>
</organism>
<feature type="domain" description="Cytochrome c" evidence="5">
    <location>
        <begin position="192"/>
        <end position="295"/>
    </location>
</feature>
<proteinExistence type="predicted"/>
<dbReference type="RefSeq" id="WP_116960560.1">
    <property type="nucleotide sequence ID" value="NZ_QVLS01000013.1"/>
</dbReference>
<dbReference type="Pfam" id="PF13442">
    <property type="entry name" value="Cytochrome_CBB3"/>
    <property type="match status" value="1"/>
</dbReference>
<dbReference type="PANTHER" id="PTHR35008:SF8">
    <property type="entry name" value="ALCOHOL DEHYDROGENASE CYTOCHROME C SUBUNIT"/>
    <property type="match status" value="1"/>
</dbReference>
<evidence type="ECO:0000313" key="7">
    <source>
        <dbReference type="Proteomes" id="UP000261931"/>
    </source>
</evidence>
<dbReference type="SUPFAM" id="SSF46626">
    <property type="entry name" value="Cytochrome c"/>
    <property type="match status" value="2"/>
</dbReference>
<evidence type="ECO:0000313" key="6">
    <source>
        <dbReference type="EMBL" id="RFP77003.1"/>
    </source>
</evidence>
<dbReference type="GO" id="GO:0009055">
    <property type="term" value="F:electron transfer activity"/>
    <property type="evidence" value="ECO:0007669"/>
    <property type="project" value="InterPro"/>
</dbReference>
<protein>
    <submittedName>
        <fullName evidence="6">Cytochrome c</fullName>
    </submittedName>
</protein>
<evidence type="ECO:0000256" key="4">
    <source>
        <dbReference type="PROSITE-ProRule" id="PRU00433"/>
    </source>
</evidence>
<dbReference type="GO" id="GO:0046872">
    <property type="term" value="F:metal ion binding"/>
    <property type="evidence" value="ECO:0007669"/>
    <property type="project" value="UniProtKB-KW"/>
</dbReference>
<dbReference type="PROSITE" id="PS51007">
    <property type="entry name" value="CYTC"/>
    <property type="match status" value="2"/>
</dbReference>
<dbReference type="Gene3D" id="1.10.760.10">
    <property type="entry name" value="Cytochrome c-like domain"/>
    <property type="match status" value="2"/>
</dbReference>
<dbReference type="Proteomes" id="UP000261931">
    <property type="component" value="Unassembled WGS sequence"/>
</dbReference>
<dbReference type="InterPro" id="IPR036909">
    <property type="entry name" value="Cyt_c-like_dom_sf"/>
</dbReference>
<gene>
    <name evidence="6" type="ORF">DY262_18515</name>
</gene>
<feature type="domain" description="Cytochrome c" evidence="5">
    <location>
        <begin position="55"/>
        <end position="153"/>
    </location>
</feature>
<dbReference type="EMBL" id="QVLS01000013">
    <property type="protein sequence ID" value="RFP77003.1"/>
    <property type="molecule type" value="Genomic_DNA"/>
</dbReference>
<dbReference type="InterPro" id="IPR051459">
    <property type="entry name" value="Cytochrome_c-type_DH"/>
</dbReference>
<dbReference type="GO" id="GO:0020037">
    <property type="term" value="F:heme binding"/>
    <property type="evidence" value="ECO:0007669"/>
    <property type="project" value="InterPro"/>
</dbReference>
<evidence type="ECO:0000259" key="5">
    <source>
        <dbReference type="PROSITE" id="PS51007"/>
    </source>
</evidence>
<accession>A0A372EF37</accession>
<dbReference type="InterPro" id="IPR009056">
    <property type="entry name" value="Cyt_c-like_dom"/>
</dbReference>
<evidence type="ECO:0000256" key="3">
    <source>
        <dbReference type="ARBA" id="ARBA00023004"/>
    </source>
</evidence>